<proteinExistence type="predicted"/>
<accession>A0ABT3K4X2</accession>
<name>A0ABT3K4X2_9PROT</name>
<evidence type="ECO:0000313" key="1">
    <source>
        <dbReference type="EMBL" id="MCW4590423.1"/>
    </source>
</evidence>
<evidence type="ECO:0000313" key="2">
    <source>
        <dbReference type="Proteomes" id="UP001526337"/>
    </source>
</evidence>
<keyword evidence="2" id="KW-1185">Reference proteome</keyword>
<reference evidence="1 2" key="1">
    <citation type="submission" date="2022-07" db="EMBL/GenBank/DDBJ databases">
        <title>Genome stability of Gluconacetobacter entanii AV429.</title>
        <authorList>
            <person name="Trcek J."/>
            <person name="Cepec E."/>
        </authorList>
    </citation>
    <scope>NUCLEOTIDE SEQUENCE [LARGE SCALE GENOMIC DNA]</scope>
    <source>
        <strain evidence="1 2">AV429_2022</strain>
    </source>
</reference>
<dbReference type="RefSeq" id="WP_171790021.1">
    <property type="nucleotide sequence ID" value="NZ_JABJWD010000020.1"/>
</dbReference>
<organism evidence="1 2">
    <name type="scientific">Gluconacetobacter entanii</name>
    <dbReference type="NCBI Taxonomy" id="108528"/>
    <lineage>
        <taxon>Bacteria</taxon>
        <taxon>Pseudomonadati</taxon>
        <taxon>Pseudomonadota</taxon>
        <taxon>Alphaproteobacteria</taxon>
        <taxon>Acetobacterales</taxon>
        <taxon>Acetobacteraceae</taxon>
        <taxon>Gluconacetobacter</taxon>
    </lineage>
</organism>
<dbReference type="EMBL" id="JANGSQ010000099">
    <property type="protein sequence ID" value="MCW4590423.1"/>
    <property type="molecule type" value="Genomic_DNA"/>
</dbReference>
<protein>
    <submittedName>
        <fullName evidence="1">DUF2213 domain-containing protein</fullName>
    </submittedName>
</protein>
<gene>
    <name evidence="1" type="ORF">NO263_07510</name>
</gene>
<sequence>MSEILAHDRIGSVRVTDEDGRLFVALTHISKANVCPYRGAEICVRSTRCPTRGGCLRRVSSD</sequence>
<dbReference type="Proteomes" id="UP001526337">
    <property type="component" value="Unassembled WGS sequence"/>
</dbReference>
<comment type="caution">
    <text evidence="1">The sequence shown here is derived from an EMBL/GenBank/DDBJ whole genome shotgun (WGS) entry which is preliminary data.</text>
</comment>